<feature type="compositionally biased region" description="Basic and acidic residues" evidence="1">
    <location>
        <begin position="71"/>
        <end position="90"/>
    </location>
</feature>
<comment type="caution">
    <text evidence="2">The sequence shown here is derived from an EMBL/GenBank/DDBJ whole genome shotgun (WGS) entry which is preliminary data.</text>
</comment>
<dbReference type="InterPro" id="IPR046165">
    <property type="entry name" value="DUF6167"/>
</dbReference>
<gene>
    <name evidence="2" type="ORF">GCM10009550_30030</name>
</gene>
<dbReference type="Proteomes" id="UP001500665">
    <property type="component" value="Unassembled WGS sequence"/>
</dbReference>
<name>A0ABN1R2G7_9ACTN</name>
<accession>A0ABN1R2G7</accession>
<protein>
    <recommendedName>
        <fullName evidence="4">Secreted protein</fullName>
    </recommendedName>
</protein>
<proteinExistence type="predicted"/>
<feature type="compositionally biased region" description="Basic and acidic residues" evidence="1">
    <location>
        <begin position="98"/>
        <end position="123"/>
    </location>
</feature>
<evidence type="ECO:0000256" key="1">
    <source>
        <dbReference type="SAM" id="MobiDB-lite"/>
    </source>
</evidence>
<feature type="region of interest" description="Disordered" evidence="1">
    <location>
        <begin position="71"/>
        <end position="123"/>
    </location>
</feature>
<evidence type="ECO:0008006" key="4">
    <source>
        <dbReference type="Google" id="ProtNLM"/>
    </source>
</evidence>
<keyword evidence="3" id="KW-1185">Reference proteome</keyword>
<evidence type="ECO:0000313" key="2">
    <source>
        <dbReference type="EMBL" id="GAA0950960.1"/>
    </source>
</evidence>
<dbReference type="RefSeq" id="WP_344241065.1">
    <property type="nucleotide sequence ID" value="NZ_BAAAHH010000010.1"/>
</dbReference>
<sequence>MKRIFWLTVGAGTALYAQRRAMRFARSLTPENLAVRAVENAVKTGSTTGERLRAFAEEVREHMAEREAELHEAIRLDQEPPVDPRRDRPIRILQARPVETRELRAIDHNDDHDDIKDGTHGVG</sequence>
<reference evidence="2 3" key="1">
    <citation type="journal article" date="2019" name="Int. J. Syst. Evol. Microbiol.">
        <title>The Global Catalogue of Microorganisms (GCM) 10K type strain sequencing project: providing services to taxonomists for standard genome sequencing and annotation.</title>
        <authorList>
            <consortium name="The Broad Institute Genomics Platform"/>
            <consortium name="The Broad Institute Genome Sequencing Center for Infectious Disease"/>
            <person name="Wu L."/>
            <person name="Ma J."/>
        </authorList>
    </citation>
    <scope>NUCLEOTIDE SEQUENCE [LARGE SCALE GENOMIC DNA]</scope>
    <source>
        <strain evidence="2 3">JCM 10696</strain>
    </source>
</reference>
<evidence type="ECO:0000313" key="3">
    <source>
        <dbReference type="Proteomes" id="UP001500665"/>
    </source>
</evidence>
<organism evidence="2 3">
    <name type="scientific">Actinocorallia libanotica</name>
    <dbReference type="NCBI Taxonomy" id="46162"/>
    <lineage>
        <taxon>Bacteria</taxon>
        <taxon>Bacillati</taxon>
        <taxon>Actinomycetota</taxon>
        <taxon>Actinomycetes</taxon>
        <taxon>Streptosporangiales</taxon>
        <taxon>Thermomonosporaceae</taxon>
        <taxon>Actinocorallia</taxon>
    </lineage>
</organism>
<dbReference type="EMBL" id="BAAAHH010000010">
    <property type="protein sequence ID" value="GAA0950960.1"/>
    <property type="molecule type" value="Genomic_DNA"/>
</dbReference>
<dbReference type="Pfam" id="PF19664">
    <property type="entry name" value="DUF6167"/>
    <property type="match status" value="1"/>
</dbReference>